<evidence type="ECO:0000313" key="5">
    <source>
        <dbReference type="Proteomes" id="UP001432000"/>
    </source>
</evidence>
<feature type="region of interest" description="Disordered" evidence="1">
    <location>
        <begin position="38"/>
        <end position="85"/>
    </location>
</feature>
<keyword evidence="2" id="KW-0812">Transmembrane</keyword>
<protein>
    <submittedName>
        <fullName evidence="4">LytR C-terminal domain-containing protein</fullName>
    </submittedName>
</protein>
<dbReference type="Pfam" id="PF13399">
    <property type="entry name" value="LytR_C"/>
    <property type="match status" value="1"/>
</dbReference>
<feature type="domain" description="LytR/CpsA/Psr regulator C-terminal" evidence="3">
    <location>
        <begin position="85"/>
        <end position="171"/>
    </location>
</feature>
<reference evidence="4 5" key="1">
    <citation type="submission" date="2024-03" db="EMBL/GenBank/DDBJ databases">
        <title>Natural products discovery in diverse microorganisms through a two-stage MS feature dereplication strategy.</title>
        <authorList>
            <person name="Zhang R."/>
        </authorList>
    </citation>
    <scope>NUCLEOTIDE SEQUENCE [LARGE SCALE GENOMIC DNA]</scope>
    <source>
        <strain evidence="4 5">18930</strain>
    </source>
</reference>
<dbReference type="Proteomes" id="UP001432000">
    <property type="component" value="Chromosome"/>
</dbReference>
<sequence>MSSPNPESSGPPLRALAMVLISLAILFAAIGALSLTGSDGSEEAAAPDATSEVAQAPATSQAAQAPPASTSATSSAPTTSADPSDVEVRVLNNSDVSGLAASTAATLTAEGWTITETGNYAESQVASTTVYYGTAAGADDAAQEIAQQLGARAAALPATITGFGNGVIVMVTQ</sequence>
<evidence type="ECO:0000256" key="1">
    <source>
        <dbReference type="SAM" id="MobiDB-lite"/>
    </source>
</evidence>
<dbReference type="EMBL" id="CP147846">
    <property type="protein sequence ID" value="WXG67161.1"/>
    <property type="molecule type" value="Genomic_DNA"/>
</dbReference>
<dbReference type="InterPro" id="IPR027381">
    <property type="entry name" value="LytR/CpsA/Psr_C"/>
</dbReference>
<evidence type="ECO:0000259" key="3">
    <source>
        <dbReference type="Pfam" id="PF13399"/>
    </source>
</evidence>
<proteinExistence type="predicted"/>
<keyword evidence="2" id="KW-0472">Membrane</keyword>
<gene>
    <name evidence="4" type="ORF">WDS16_18125</name>
</gene>
<feature type="transmembrane region" description="Helical" evidence="2">
    <location>
        <begin position="15"/>
        <end position="35"/>
    </location>
</feature>
<name>A0ABZ2PL91_9NOCA</name>
<dbReference type="Gene3D" id="3.30.70.2390">
    <property type="match status" value="1"/>
</dbReference>
<keyword evidence="5" id="KW-1185">Reference proteome</keyword>
<organism evidence="4 5">
    <name type="scientific">Rhodococcus sovatensis</name>
    <dbReference type="NCBI Taxonomy" id="1805840"/>
    <lineage>
        <taxon>Bacteria</taxon>
        <taxon>Bacillati</taxon>
        <taxon>Actinomycetota</taxon>
        <taxon>Actinomycetes</taxon>
        <taxon>Mycobacteriales</taxon>
        <taxon>Nocardiaceae</taxon>
        <taxon>Rhodococcus</taxon>
    </lineage>
</organism>
<keyword evidence="2" id="KW-1133">Transmembrane helix</keyword>
<accession>A0ABZ2PL91</accession>
<evidence type="ECO:0000256" key="2">
    <source>
        <dbReference type="SAM" id="Phobius"/>
    </source>
</evidence>
<evidence type="ECO:0000313" key="4">
    <source>
        <dbReference type="EMBL" id="WXG67161.1"/>
    </source>
</evidence>
<dbReference type="RefSeq" id="WP_338886584.1">
    <property type="nucleotide sequence ID" value="NZ_CP147846.1"/>
</dbReference>
<feature type="compositionally biased region" description="Low complexity" evidence="1">
    <location>
        <begin position="54"/>
        <end position="83"/>
    </location>
</feature>